<dbReference type="InterPro" id="IPR013324">
    <property type="entry name" value="RNA_pol_sigma_r3/r4-like"/>
</dbReference>
<accession>A0A427T4B9</accession>
<protein>
    <submittedName>
        <fullName evidence="1">Sigma-70 family RNA polymerase sigma factor</fullName>
    </submittedName>
</protein>
<evidence type="ECO:0000313" key="1">
    <source>
        <dbReference type="EMBL" id="RSD13617.1"/>
    </source>
</evidence>
<dbReference type="InterPro" id="IPR036388">
    <property type="entry name" value="WH-like_DNA-bd_sf"/>
</dbReference>
<comment type="caution">
    <text evidence="1">The sequence shown here is derived from an EMBL/GenBank/DDBJ whole genome shotgun (WGS) entry which is preliminary data.</text>
</comment>
<gene>
    <name evidence="1" type="ORF">EIY87_28365</name>
</gene>
<dbReference type="AlphaFoldDB" id="A0A427T4B9"/>
<proteinExistence type="predicted"/>
<reference evidence="1 2" key="1">
    <citation type="submission" date="2018-12" db="EMBL/GenBank/DDBJ databases">
        <title>Amycolatopsis eburnea sp. nov. actinomycete associate with arbuscular mycorrhiza fungal spore.</title>
        <authorList>
            <person name="Lumyong S."/>
            <person name="Chaiya L."/>
        </authorList>
    </citation>
    <scope>NUCLEOTIDE SEQUENCE [LARGE SCALE GENOMIC DNA]</scope>
    <source>
        <strain evidence="1 2">GLM-1</strain>
    </source>
</reference>
<evidence type="ECO:0000313" key="2">
    <source>
        <dbReference type="Proteomes" id="UP000267081"/>
    </source>
</evidence>
<organism evidence="1 2">
    <name type="scientific">Amycolatopsis eburnea</name>
    <dbReference type="NCBI Taxonomy" id="2267691"/>
    <lineage>
        <taxon>Bacteria</taxon>
        <taxon>Bacillati</taxon>
        <taxon>Actinomycetota</taxon>
        <taxon>Actinomycetes</taxon>
        <taxon>Pseudonocardiales</taxon>
        <taxon>Pseudonocardiaceae</taxon>
        <taxon>Amycolatopsis</taxon>
    </lineage>
</organism>
<dbReference type="EMBL" id="RSEC01000058">
    <property type="protein sequence ID" value="RSD13617.1"/>
    <property type="molecule type" value="Genomic_DNA"/>
</dbReference>
<dbReference type="Proteomes" id="UP000267081">
    <property type="component" value="Unassembled WGS sequence"/>
</dbReference>
<name>A0A427T4B9_9PSEU</name>
<dbReference type="Gene3D" id="1.10.10.10">
    <property type="entry name" value="Winged helix-like DNA-binding domain superfamily/Winged helix DNA-binding domain"/>
    <property type="match status" value="1"/>
</dbReference>
<dbReference type="RefSeq" id="WP_125312903.1">
    <property type="nucleotide sequence ID" value="NZ_RSEC01000058.1"/>
</dbReference>
<keyword evidence="2" id="KW-1185">Reference proteome</keyword>
<dbReference type="SUPFAM" id="SSF88659">
    <property type="entry name" value="Sigma3 and sigma4 domains of RNA polymerase sigma factors"/>
    <property type="match status" value="1"/>
</dbReference>
<dbReference type="OrthoDB" id="3624709at2"/>
<sequence>MLGRKRRPVDFDVAVGEALLLDAMLSLPPRQRFAVRSAVTRRWSVSDIAVHTSWTRGQVHNLLRAGLKTVSAHAGSAAAPS</sequence>